<geneLocation type="plasmid" evidence="2 3">
    <name>pAmyja1</name>
</geneLocation>
<gene>
    <name evidence="2" type="ORF">AJAP_42410</name>
</gene>
<dbReference type="AlphaFoldDB" id="A0A075V732"/>
<evidence type="ECO:0000256" key="1">
    <source>
        <dbReference type="SAM" id="MobiDB-lite"/>
    </source>
</evidence>
<accession>A0A075V732</accession>
<protein>
    <submittedName>
        <fullName evidence="2">Uncharacterized protein</fullName>
    </submittedName>
</protein>
<keyword evidence="3" id="KW-1185">Reference proteome</keyword>
<reference evidence="2 3" key="1">
    <citation type="journal article" date="2014" name="J. Biotechnol.">
        <title>Complete genome sequence of the actinobacterium Amycolatopsis japonica MG417-CF17(T) (=DSM 44213T) producing (S,S)-N,N'-ethylenediaminedisuccinic acid.</title>
        <authorList>
            <person name="Stegmann E."/>
            <person name="Albersmeier A."/>
            <person name="Spohn M."/>
            <person name="Gert H."/>
            <person name="Weber T."/>
            <person name="Wohlleben W."/>
            <person name="Kalinowski J."/>
            <person name="Ruckert C."/>
        </authorList>
    </citation>
    <scope>NUCLEOTIDE SEQUENCE [LARGE SCALE GENOMIC DNA]</scope>
    <source>
        <strain evidence="3">MG417-CF17 (DSM 44213)</strain>
        <plasmid evidence="2">pAmyja1</plasmid>
    </source>
</reference>
<organism evidence="2 3">
    <name type="scientific">Amycolatopsis japonica</name>
    <dbReference type="NCBI Taxonomy" id="208439"/>
    <lineage>
        <taxon>Bacteria</taxon>
        <taxon>Bacillati</taxon>
        <taxon>Actinomycetota</taxon>
        <taxon>Actinomycetes</taxon>
        <taxon>Pseudonocardiales</taxon>
        <taxon>Pseudonocardiaceae</taxon>
        <taxon>Amycolatopsis</taxon>
        <taxon>Amycolatopsis japonica group</taxon>
    </lineage>
</organism>
<dbReference type="HOGENOM" id="CLU_2314238_0_0_11"/>
<feature type="compositionally biased region" description="Pro residues" evidence="1">
    <location>
        <begin position="38"/>
        <end position="51"/>
    </location>
</feature>
<dbReference type="KEGG" id="aja:AJAP_42410"/>
<proteinExistence type="predicted"/>
<name>A0A075V732_9PSEU</name>
<dbReference type="EMBL" id="CP008954">
    <property type="protein sequence ID" value="AIG81253.1"/>
    <property type="molecule type" value="Genomic_DNA"/>
</dbReference>
<dbReference type="RefSeq" id="WP_040133638.1">
    <property type="nucleotide sequence ID" value="NZ_CP008954.1"/>
</dbReference>
<keyword evidence="2" id="KW-0614">Plasmid</keyword>
<evidence type="ECO:0000313" key="3">
    <source>
        <dbReference type="Proteomes" id="UP000028492"/>
    </source>
</evidence>
<feature type="region of interest" description="Disordered" evidence="1">
    <location>
        <begin position="1"/>
        <end position="99"/>
    </location>
</feature>
<dbReference type="Proteomes" id="UP000028492">
    <property type="component" value="Plasmid pAmyja1"/>
</dbReference>
<evidence type="ECO:0000313" key="2">
    <source>
        <dbReference type="EMBL" id="AIG81253.1"/>
    </source>
</evidence>
<sequence length="99" mass="10264">MRQINNTPWPVTVPGVPAEVGPGETIDWPDPITGLTPLDPPPEVVPVPDTPADPSTLPQPTTPPPGKQTPSRVSAAARRKSSVAEAPTSGGEDESTVKE</sequence>